<reference evidence="11 12" key="1">
    <citation type="submission" date="2019-12" db="EMBL/GenBank/DDBJ databases">
        <title>Draft genome sequences Bradyrhizobium cajani AMBPC1010, Bradyrhizobium pachyrhizi AMBPC1040 and Bradyrhizobium yuanmingense ALSPC3051, three plant growth promoting strains isolated from nodules of Cajanus cajan L. in Dominican Republic.</title>
        <authorList>
            <person name="Flores-Felix J.D."/>
            <person name="Araujo J."/>
            <person name="Diaz-Alcantara C."/>
            <person name="Gonzalez-Andres F."/>
            <person name="Velazquez E."/>
        </authorList>
    </citation>
    <scope>NUCLEOTIDE SEQUENCE [LARGE SCALE GENOMIC DNA]</scope>
    <source>
        <strain evidence="11 12">1040</strain>
    </source>
</reference>
<evidence type="ECO:0000256" key="9">
    <source>
        <dbReference type="RuleBase" id="RU369079"/>
    </source>
</evidence>
<comment type="subcellular location">
    <subcellularLocation>
        <location evidence="1 9">Cell inner membrane</location>
        <topology evidence="1 9">Multi-pass membrane protein</topology>
    </subcellularLocation>
</comment>
<keyword evidence="3" id="KW-1003">Cell membrane</keyword>
<dbReference type="GO" id="GO:0015740">
    <property type="term" value="P:C4-dicarboxylate transport"/>
    <property type="evidence" value="ECO:0007669"/>
    <property type="project" value="TreeGrafter"/>
</dbReference>
<feature type="transmembrane region" description="Helical" evidence="9">
    <location>
        <begin position="36"/>
        <end position="58"/>
    </location>
</feature>
<comment type="similarity">
    <text evidence="8 9">Belongs to the TRAP transporter small permease family.</text>
</comment>
<evidence type="ECO:0000313" key="12">
    <source>
        <dbReference type="Proteomes" id="UP000436468"/>
    </source>
</evidence>
<comment type="function">
    <text evidence="9">Part of the tripartite ATP-independent periplasmic (TRAP) transport system.</text>
</comment>
<dbReference type="PANTHER" id="PTHR35011">
    <property type="entry name" value="2,3-DIKETO-L-GULONATE TRAP TRANSPORTER SMALL PERMEASE PROTEIN YIAM"/>
    <property type="match status" value="1"/>
</dbReference>
<feature type="transmembrane region" description="Helical" evidence="9">
    <location>
        <begin position="148"/>
        <end position="172"/>
    </location>
</feature>
<proteinExistence type="inferred from homology"/>
<dbReference type="EMBL" id="WQNF01000003">
    <property type="protein sequence ID" value="MVT64584.1"/>
    <property type="molecule type" value="Genomic_DNA"/>
</dbReference>
<evidence type="ECO:0000256" key="2">
    <source>
        <dbReference type="ARBA" id="ARBA00022448"/>
    </source>
</evidence>
<dbReference type="GO" id="GO:0005886">
    <property type="term" value="C:plasma membrane"/>
    <property type="evidence" value="ECO:0007669"/>
    <property type="project" value="UniProtKB-SubCell"/>
</dbReference>
<dbReference type="InterPro" id="IPR055348">
    <property type="entry name" value="DctQ"/>
</dbReference>
<evidence type="ECO:0000256" key="3">
    <source>
        <dbReference type="ARBA" id="ARBA00022475"/>
    </source>
</evidence>
<dbReference type="InterPro" id="IPR007387">
    <property type="entry name" value="TRAP_DctQ"/>
</dbReference>
<organism evidence="11 12">
    <name type="scientific">Bradyrhizobium pachyrhizi</name>
    <dbReference type="NCBI Taxonomy" id="280333"/>
    <lineage>
        <taxon>Bacteria</taxon>
        <taxon>Pseudomonadati</taxon>
        <taxon>Pseudomonadota</taxon>
        <taxon>Alphaproteobacteria</taxon>
        <taxon>Hyphomicrobiales</taxon>
        <taxon>Nitrobacteraceae</taxon>
        <taxon>Bradyrhizobium</taxon>
    </lineage>
</organism>
<gene>
    <name evidence="11" type="ORF">GPL21_05580</name>
</gene>
<evidence type="ECO:0000259" key="10">
    <source>
        <dbReference type="Pfam" id="PF04290"/>
    </source>
</evidence>
<dbReference type="PANTHER" id="PTHR35011:SF10">
    <property type="entry name" value="TRAP TRANSPORTER SMALL PERMEASE PROTEIN"/>
    <property type="match status" value="1"/>
</dbReference>
<keyword evidence="6 9" id="KW-1133">Transmembrane helix</keyword>
<comment type="subunit">
    <text evidence="9">The complex comprises the extracytoplasmic solute receptor protein and the two transmembrane proteins.</text>
</comment>
<evidence type="ECO:0000313" key="11">
    <source>
        <dbReference type="EMBL" id="MVT64584.1"/>
    </source>
</evidence>
<protein>
    <recommendedName>
        <fullName evidence="9">TRAP transporter small permease protein</fullName>
    </recommendedName>
</protein>
<keyword evidence="5 9" id="KW-0812">Transmembrane</keyword>
<dbReference type="RefSeq" id="WP_157341611.1">
    <property type="nucleotide sequence ID" value="NZ_CP121667.1"/>
</dbReference>
<sequence>MAGGIEIKDVAPDGAVHFIDNVSSGPGPVENASEALCALFLVAMIILIGAEAIARNVFSTSLQITDEIGGYLLVATTFLSMSVAEAHGAFHRVELIQARLGQSARIVSQIIFDLMSLIAAAFVTWQLGRLVMNSWRSEDVAPTPLQTPLWLPQTTMALGMLLLCFALVRTILVKIRHLQGSMQR</sequence>
<feature type="transmembrane region" description="Helical" evidence="9">
    <location>
        <begin position="70"/>
        <end position="90"/>
    </location>
</feature>
<evidence type="ECO:0000256" key="8">
    <source>
        <dbReference type="ARBA" id="ARBA00038436"/>
    </source>
</evidence>
<comment type="caution">
    <text evidence="11">The sequence shown here is derived from an EMBL/GenBank/DDBJ whole genome shotgun (WGS) entry which is preliminary data.</text>
</comment>
<name>A0A844SKX0_9BRAD</name>
<dbReference type="AlphaFoldDB" id="A0A844SKX0"/>
<dbReference type="GO" id="GO:0022857">
    <property type="term" value="F:transmembrane transporter activity"/>
    <property type="evidence" value="ECO:0007669"/>
    <property type="project" value="UniProtKB-UniRule"/>
</dbReference>
<keyword evidence="12" id="KW-1185">Reference proteome</keyword>
<keyword evidence="7 9" id="KW-0472">Membrane</keyword>
<evidence type="ECO:0000256" key="5">
    <source>
        <dbReference type="ARBA" id="ARBA00022692"/>
    </source>
</evidence>
<feature type="transmembrane region" description="Helical" evidence="9">
    <location>
        <begin position="110"/>
        <end position="128"/>
    </location>
</feature>
<accession>A0A844SKX0</accession>
<feature type="domain" description="Tripartite ATP-independent periplasmic transporters DctQ component" evidence="10">
    <location>
        <begin position="44"/>
        <end position="176"/>
    </location>
</feature>
<evidence type="ECO:0000256" key="6">
    <source>
        <dbReference type="ARBA" id="ARBA00022989"/>
    </source>
</evidence>
<keyword evidence="2 9" id="KW-0813">Transport</keyword>
<dbReference type="Proteomes" id="UP000436468">
    <property type="component" value="Unassembled WGS sequence"/>
</dbReference>
<evidence type="ECO:0000256" key="4">
    <source>
        <dbReference type="ARBA" id="ARBA00022519"/>
    </source>
</evidence>
<evidence type="ECO:0000256" key="7">
    <source>
        <dbReference type="ARBA" id="ARBA00023136"/>
    </source>
</evidence>
<keyword evidence="4 9" id="KW-0997">Cell inner membrane</keyword>
<evidence type="ECO:0000256" key="1">
    <source>
        <dbReference type="ARBA" id="ARBA00004429"/>
    </source>
</evidence>
<dbReference type="Pfam" id="PF04290">
    <property type="entry name" value="DctQ"/>
    <property type="match status" value="1"/>
</dbReference>